<organism evidence="3 4">
    <name type="scientific">Sandarakinorhabdus fusca</name>
    <dbReference type="NCBI Taxonomy" id="1439888"/>
    <lineage>
        <taxon>Bacteria</taxon>
        <taxon>Pseudomonadati</taxon>
        <taxon>Pseudomonadota</taxon>
        <taxon>Alphaproteobacteria</taxon>
        <taxon>Sphingomonadales</taxon>
        <taxon>Sphingosinicellaceae</taxon>
        <taxon>Sandarakinorhabdus</taxon>
    </lineage>
</organism>
<evidence type="ECO:0000256" key="1">
    <source>
        <dbReference type="SAM" id="SignalP"/>
    </source>
</evidence>
<feature type="signal peptide" evidence="1">
    <location>
        <begin position="1"/>
        <end position="21"/>
    </location>
</feature>
<name>A0A7C9KWJ4_9SPHN</name>
<feature type="domain" description="Ice-binding protein C-terminal" evidence="2">
    <location>
        <begin position="144"/>
        <end position="168"/>
    </location>
</feature>
<accession>A0A7C9KWJ4</accession>
<dbReference type="Pfam" id="PF07589">
    <property type="entry name" value="PEP-CTERM"/>
    <property type="match status" value="1"/>
</dbReference>
<gene>
    <name evidence="3" type="ORF">F3168_05445</name>
</gene>
<evidence type="ECO:0000259" key="2">
    <source>
        <dbReference type="Pfam" id="PF07589"/>
    </source>
</evidence>
<evidence type="ECO:0000313" key="3">
    <source>
        <dbReference type="EMBL" id="MQT16702.1"/>
    </source>
</evidence>
<dbReference type="NCBIfam" id="NF035944">
    <property type="entry name" value="PEPxxWA-CTERM"/>
    <property type="match status" value="1"/>
</dbReference>
<evidence type="ECO:0000313" key="4">
    <source>
        <dbReference type="Proteomes" id="UP000481327"/>
    </source>
</evidence>
<keyword evidence="1" id="KW-0732">Signal</keyword>
<dbReference type="AlphaFoldDB" id="A0A7C9KWJ4"/>
<dbReference type="EMBL" id="WIOL01000002">
    <property type="protein sequence ID" value="MQT16702.1"/>
    <property type="molecule type" value="Genomic_DNA"/>
</dbReference>
<proteinExistence type="predicted"/>
<dbReference type="RefSeq" id="WP_152577171.1">
    <property type="nucleotide sequence ID" value="NZ_JAATJI010000001.1"/>
</dbReference>
<dbReference type="Proteomes" id="UP000481327">
    <property type="component" value="Unassembled WGS sequence"/>
</dbReference>
<dbReference type="InterPro" id="IPR013424">
    <property type="entry name" value="Ice-binding_C"/>
</dbReference>
<feature type="chain" id="PRO_5028954990" evidence="1">
    <location>
        <begin position="22"/>
        <end position="178"/>
    </location>
</feature>
<comment type="caution">
    <text evidence="3">The sequence shown here is derived from an EMBL/GenBank/DDBJ whole genome shotgun (WGS) entry which is preliminary data.</text>
</comment>
<reference evidence="3 4" key="1">
    <citation type="submission" date="2019-09" db="EMBL/GenBank/DDBJ databases">
        <title>Polymorphobacter sp. isolated from a lake in China.</title>
        <authorList>
            <person name="Liu Z."/>
        </authorList>
    </citation>
    <scope>NUCLEOTIDE SEQUENCE [LARGE SCALE GENOMIC DNA]</scope>
    <source>
        <strain evidence="3 4">D40P</strain>
    </source>
</reference>
<keyword evidence="4" id="KW-1185">Reference proteome</keyword>
<sequence>MRILLMGLVALTTTAASPASAALLMFDFTGRGLGGPVAATFQLDSNPVPDMTNDPGFGIQQIFFNNVPGVFNGNAETATTIAFGKGLAAQFQILGTSAGFAQFGGDEVFSGTLDKPIFRAGTYNFTGLFSSGTLTISEVDVAAAVPEPASWLTMILGFGLVGVAVRRRVAAPAVGFAA</sequence>
<protein>
    <submittedName>
        <fullName evidence="3">PEPxxWA-CTERM sorting domain-containing protein</fullName>
    </submittedName>
</protein>